<evidence type="ECO:0000313" key="6">
    <source>
        <dbReference type="Proteomes" id="UP000186804"/>
    </source>
</evidence>
<evidence type="ECO:0000313" key="5">
    <source>
        <dbReference type="EMBL" id="OII77683.1"/>
    </source>
</evidence>
<dbReference type="Proteomes" id="UP000186804">
    <property type="component" value="Unassembled WGS sequence"/>
</dbReference>
<reference evidence="5 6" key="1">
    <citation type="submission" date="2016-10" db="EMBL/GenBank/DDBJ databases">
        <title>Reductive evolution of mitochondrial metabolism and differential evolution of invasion-related proteins in Cryptosporidium.</title>
        <authorList>
            <person name="Liu S."/>
            <person name="Roellig D.M."/>
            <person name="Guo Y."/>
            <person name="Li N."/>
            <person name="Frace M.A."/>
            <person name="Tang K."/>
            <person name="Zhang L."/>
            <person name="Feng Y."/>
            <person name="Xiao L."/>
        </authorList>
    </citation>
    <scope>NUCLEOTIDE SEQUENCE [LARGE SCALE GENOMIC DNA]</scope>
    <source>
        <strain evidence="5">30847</strain>
    </source>
</reference>
<dbReference type="OrthoDB" id="1274115at2759"/>
<evidence type="ECO:0000256" key="3">
    <source>
        <dbReference type="SAM" id="Phobius"/>
    </source>
</evidence>
<dbReference type="PANTHER" id="PTHR43157:SF31">
    <property type="entry name" value="PHOSPHATIDYLINOSITOL-GLYCAN BIOSYNTHESIS CLASS F PROTEIN"/>
    <property type="match status" value="1"/>
</dbReference>
<gene>
    <name evidence="5" type="ORF">cand_014990</name>
</gene>
<feature type="chain" id="PRO_5012181901" evidence="4">
    <location>
        <begin position="17"/>
        <end position="375"/>
    </location>
</feature>
<dbReference type="PANTHER" id="PTHR43157">
    <property type="entry name" value="PHOSPHATIDYLINOSITOL-GLYCAN BIOSYNTHESIS CLASS F PROTEIN-RELATED"/>
    <property type="match status" value="1"/>
</dbReference>
<keyword evidence="4" id="KW-0732">Signal</keyword>
<sequence length="375" mass="42378">MSFLILVYVLIQSLFSEPAVRSFCFLLASLKVPFIIYYLDIYTFPYFTTRITILVYIGYSVFMLVTCRKIAQGKSLPQDILSRNDIMDNKTVIITGSNCGIGYETAKQLAIWGVSKLIMCCRDIEKAVKAKDLIVKSSGIMESKIVVIECDLSDLHSIDKATQVIMGEVQKVDILINNAGVMSCPYKLCNNLELQFMTNYLGHFYLAQKLLPLILSSKTRIINLSSIAHLAAWSGFNIEKVQNIKSEDYTPSHSYSISKICNIYFTRELQKRYGKLGINAFSVHPGCVLTCLSRHIDEYYSMPWSLFIYIIKLFFKTAKSGAQTTLYCCITPLYNLAPGAYYSECNVSVSSPISLDMHVSEELWDISDSLCKKIV</sequence>
<dbReference type="CDD" id="cd05327">
    <property type="entry name" value="retinol-DH_like_SDR_c_like"/>
    <property type="match status" value="1"/>
</dbReference>
<dbReference type="AlphaFoldDB" id="A0A1J4MW25"/>
<organism evidence="5 6">
    <name type="scientific">Cryptosporidium andersoni</name>
    <dbReference type="NCBI Taxonomy" id="117008"/>
    <lineage>
        <taxon>Eukaryota</taxon>
        <taxon>Sar</taxon>
        <taxon>Alveolata</taxon>
        <taxon>Apicomplexa</taxon>
        <taxon>Conoidasida</taxon>
        <taxon>Coccidia</taxon>
        <taxon>Eucoccidiorida</taxon>
        <taxon>Eimeriorina</taxon>
        <taxon>Cryptosporidiidae</taxon>
        <taxon>Cryptosporidium</taxon>
    </lineage>
</organism>
<comment type="caution">
    <text evidence="5">The sequence shown here is derived from an EMBL/GenBank/DDBJ whole genome shotgun (WGS) entry which is preliminary data.</text>
</comment>
<dbReference type="EMBL" id="LRBS01000031">
    <property type="protein sequence ID" value="OII77683.1"/>
    <property type="molecule type" value="Genomic_DNA"/>
</dbReference>
<dbReference type="Gene3D" id="3.40.50.720">
    <property type="entry name" value="NAD(P)-binding Rossmann-like Domain"/>
    <property type="match status" value="1"/>
</dbReference>
<accession>A0A1J4MW25</accession>
<feature type="transmembrane region" description="Helical" evidence="3">
    <location>
        <begin position="46"/>
        <end position="65"/>
    </location>
</feature>
<feature type="signal peptide" evidence="4">
    <location>
        <begin position="1"/>
        <end position="16"/>
    </location>
</feature>
<dbReference type="InterPro" id="IPR002347">
    <property type="entry name" value="SDR_fam"/>
</dbReference>
<keyword evidence="3" id="KW-1133">Transmembrane helix</keyword>
<keyword evidence="3" id="KW-0812">Transmembrane</keyword>
<dbReference type="InterPro" id="IPR036291">
    <property type="entry name" value="NAD(P)-bd_dom_sf"/>
</dbReference>
<proteinExistence type="inferred from homology"/>
<dbReference type="RefSeq" id="XP_067069529.1">
    <property type="nucleotide sequence ID" value="XM_067211734.1"/>
</dbReference>
<evidence type="ECO:0000256" key="1">
    <source>
        <dbReference type="ARBA" id="ARBA00023002"/>
    </source>
</evidence>
<dbReference type="GeneID" id="92365684"/>
<dbReference type="SUPFAM" id="SSF51735">
    <property type="entry name" value="NAD(P)-binding Rossmann-fold domains"/>
    <property type="match status" value="1"/>
</dbReference>
<evidence type="ECO:0000256" key="4">
    <source>
        <dbReference type="SAM" id="SignalP"/>
    </source>
</evidence>
<keyword evidence="6" id="KW-1185">Reference proteome</keyword>
<name>A0A1J4MW25_9CRYT</name>
<dbReference type="PRINTS" id="PR00081">
    <property type="entry name" value="GDHRDH"/>
</dbReference>
<evidence type="ECO:0000256" key="2">
    <source>
        <dbReference type="RuleBase" id="RU000363"/>
    </source>
</evidence>
<dbReference type="PRINTS" id="PR00080">
    <property type="entry name" value="SDRFAMILY"/>
</dbReference>
<dbReference type="GO" id="GO:0016491">
    <property type="term" value="F:oxidoreductase activity"/>
    <property type="evidence" value="ECO:0007669"/>
    <property type="project" value="UniProtKB-KW"/>
</dbReference>
<keyword evidence="1" id="KW-0560">Oxidoreductase</keyword>
<dbReference type="VEuPathDB" id="CryptoDB:cand_014990"/>
<keyword evidence="3" id="KW-0472">Membrane</keyword>
<comment type="similarity">
    <text evidence="2">Belongs to the short-chain dehydrogenases/reductases (SDR) family.</text>
</comment>
<protein>
    <submittedName>
        <fullName evidence="5">Retinol dehydrogenase family protein</fullName>
    </submittedName>
</protein>
<dbReference type="Pfam" id="PF00106">
    <property type="entry name" value="adh_short"/>
    <property type="match status" value="1"/>
</dbReference>